<dbReference type="OrthoDB" id="4509586at2759"/>
<dbReference type="STRING" id="573508.A0A1E3BGA3"/>
<evidence type="ECO:0000313" key="4">
    <source>
        <dbReference type="Proteomes" id="UP000094569"/>
    </source>
</evidence>
<sequence length="159" mass="18276">MYRTILLQLLERLPVPQDIFDPLGLATWNGNFHKWTVESLEVLFEQAVQNLGESSMVCYIDALDECDEHQFRDMVSFFEQVGELTTSAGTRFKVYFSSRHYPHITITKGLSLILEGQEGHSQDIVNYVDSELKLGRSKLVEQIRIELQEKASGVFMWAS</sequence>
<evidence type="ECO:0000313" key="3">
    <source>
        <dbReference type="EMBL" id="ODM20000.1"/>
    </source>
</evidence>
<comment type="caution">
    <text evidence="3">The sequence shown here is derived from an EMBL/GenBank/DDBJ whole genome shotgun (WGS) entry which is preliminary data.</text>
</comment>
<reference evidence="3 4" key="1">
    <citation type="journal article" date="2016" name="BMC Genomics">
        <title>Comparative genomic and transcriptomic analyses of the Fuzhuan brick tea-fermentation fungus Aspergillus cristatus.</title>
        <authorList>
            <person name="Ge Y."/>
            <person name="Wang Y."/>
            <person name="Liu Y."/>
            <person name="Tan Y."/>
            <person name="Ren X."/>
            <person name="Zhang X."/>
            <person name="Hyde K.D."/>
            <person name="Liu Y."/>
            <person name="Liu Z."/>
        </authorList>
    </citation>
    <scope>NUCLEOTIDE SEQUENCE [LARGE SCALE GENOMIC DNA]</scope>
    <source>
        <strain evidence="3 4">GZAAS20.1005</strain>
    </source>
</reference>
<feature type="domain" description="Nephrocystin 3-like N-terminal" evidence="2">
    <location>
        <begin position="1"/>
        <end position="99"/>
    </location>
</feature>
<proteinExistence type="predicted"/>
<dbReference type="EMBL" id="JXNT01000004">
    <property type="protein sequence ID" value="ODM20000.1"/>
    <property type="molecule type" value="Genomic_DNA"/>
</dbReference>
<keyword evidence="1" id="KW-0677">Repeat</keyword>
<dbReference type="Pfam" id="PF24883">
    <property type="entry name" value="NPHP3_N"/>
    <property type="match status" value="1"/>
</dbReference>
<dbReference type="PANTHER" id="PTHR10039:SF5">
    <property type="entry name" value="NACHT DOMAIN-CONTAINING PROTEIN"/>
    <property type="match status" value="1"/>
</dbReference>
<keyword evidence="4" id="KW-1185">Reference proteome</keyword>
<organism evidence="3 4">
    <name type="scientific">Aspergillus cristatus</name>
    <name type="common">Chinese Fuzhuan brick tea-fermentation fungus</name>
    <name type="synonym">Eurotium cristatum</name>
    <dbReference type="NCBI Taxonomy" id="573508"/>
    <lineage>
        <taxon>Eukaryota</taxon>
        <taxon>Fungi</taxon>
        <taxon>Dikarya</taxon>
        <taxon>Ascomycota</taxon>
        <taxon>Pezizomycotina</taxon>
        <taxon>Eurotiomycetes</taxon>
        <taxon>Eurotiomycetidae</taxon>
        <taxon>Eurotiales</taxon>
        <taxon>Aspergillaceae</taxon>
        <taxon>Aspergillus</taxon>
        <taxon>Aspergillus subgen. Aspergillus</taxon>
    </lineage>
</organism>
<dbReference type="PANTHER" id="PTHR10039">
    <property type="entry name" value="AMELOGENIN"/>
    <property type="match status" value="1"/>
</dbReference>
<protein>
    <recommendedName>
        <fullName evidence="2">Nephrocystin 3-like N-terminal domain-containing protein</fullName>
    </recommendedName>
</protein>
<accession>A0A1E3BGA3</accession>
<dbReference type="InterPro" id="IPR056884">
    <property type="entry name" value="NPHP3-like_N"/>
</dbReference>
<dbReference type="Proteomes" id="UP000094569">
    <property type="component" value="Unassembled WGS sequence"/>
</dbReference>
<dbReference type="VEuPathDB" id="FungiDB:SI65_04986"/>
<evidence type="ECO:0000256" key="1">
    <source>
        <dbReference type="ARBA" id="ARBA00022737"/>
    </source>
</evidence>
<name>A0A1E3BGA3_ASPCR</name>
<evidence type="ECO:0000259" key="2">
    <source>
        <dbReference type="Pfam" id="PF24883"/>
    </source>
</evidence>
<dbReference type="AlphaFoldDB" id="A0A1E3BGA3"/>
<gene>
    <name evidence="3" type="ORF">SI65_04986</name>
</gene>